<feature type="transmembrane region" description="Helical" evidence="1">
    <location>
        <begin position="208"/>
        <end position="228"/>
    </location>
</feature>
<feature type="transmembrane region" description="Helical" evidence="1">
    <location>
        <begin position="150"/>
        <end position="171"/>
    </location>
</feature>
<feature type="transmembrane region" description="Helical" evidence="1">
    <location>
        <begin position="356"/>
        <end position="378"/>
    </location>
</feature>
<keyword evidence="1" id="KW-1133">Transmembrane helix</keyword>
<name>A0A4R2KX06_9RHOB</name>
<feature type="transmembrane region" description="Helical" evidence="1">
    <location>
        <begin position="178"/>
        <end position="196"/>
    </location>
</feature>
<evidence type="ECO:0000313" key="3">
    <source>
        <dbReference type="Proteomes" id="UP000295142"/>
    </source>
</evidence>
<dbReference type="PIRSF" id="PIRSF028704">
    <property type="entry name" value="UPC028704"/>
    <property type="match status" value="1"/>
</dbReference>
<feature type="transmembrane region" description="Helical" evidence="1">
    <location>
        <begin position="56"/>
        <end position="73"/>
    </location>
</feature>
<dbReference type="AlphaFoldDB" id="A0A4R2KX06"/>
<comment type="caution">
    <text evidence="2">The sequence shown here is derived from an EMBL/GenBank/DDBJ whole genome shotgun (WGS) entry which is preliminary data.</text>
</comment>
<feature type="transmembrane region" description="Helical" evidence="1">
    <location>
        <begin position="20"/>
        <end position="36"/>
    </location>
</feature>
<protein>
    <recommendedName>
        <fullName evidence="4">OpgC protein</fullName>
    </recommendedName>
</protein>
<keyword evidence="1" id="KW-0812">Transmembrane</keyword>
<feature type="transmembrane region" description="Helical" evidence="1">
    <location>
        <begin position="330"/>
        <end position="350"/>
    </location>
</feature>
<accession>A0A4R2KX06</accession>
<gene>
    <name evidence="2" type="ORF">EV655_107118</name>
</gene>
<organism evidence="2 3">
    <name type="scientific">Rhodovulum euryhalinum</name>
    <dbReference type="NCBI Taxonomy" id="35805"/>
    <lineage>
        <taxon>Bacteria</taxon>
        <taxon>Pseudomonadati</taxon>
        <taxon>Pseudomonadota</taxon>
        <taxon>Alphaproteobacteria</taxon>
        <taxon>Rhodobacterales</taxon>
        <taxon>Paracoccaceae</taxon>
        <taxon>Rhodovulum</taxon>
    </lineage>
</organism>
<evidence type="ECO:0000256" key="1">
    <source>
        <dbReference type="SAM" id="Phobius"/>
    </source>
</evidence>
<keyword evidence="3" id="KW-1185">Reference proteome</keyword>
<evidence type="ECO:0008006" key="4">
    <source>
        <dbReference type="Google" id="ProtNLM"/>
    </source>
</evidence>
<reference evidence="2 3" key="1">
    <citation type="submission" date="2019-03" db="EMBL/GenBank/DDBJ databases">
        <title>Genomic Encyclopedia of Type Strains, Phase IV (KMG-IV): sequencing the most valuable type-strain genomes for metagenomic binning, comparative biology and taxonomic classification.</title>
        <authorList>
            <person name="Goeker M."/>
        </authorList>
    </citation>
    <scope>NUCLEOTIDE SEQUENCE [LARGE SCALE GENOMIC DNA]</scope>
    <source>
        <strain evidence="2 3">DSM 4868</strain>
    </source>
</reference>
<dbReference type="InterPro" id="IPR014550">
    <property type="entry name" value="UCP028704_OpgC"/>
</dbReference>
<proteinExistence type="predicted"/>
<dbReference type="PANTHER" id="PTHR38592:SF3">
    <property type="entry name" value="BLL4819 PROTEIN"/>
    <property type="match status" value="1"/>
</dbReference>
<dbReference type="RefSeq" id="WP_132544415.1">
    <property type="nucleotide sequence ID" value="NZ_SLWW01000007.1"/>
</dbReference>
<dbReference type="PANTHER" id="PTHR38592">
    <property type="entry name" value="BLL4819 PROTEIN"/>
    <property type="match status" value="1"/>
</dbReference>
<feature type="transmembrane region" description="Helical" evidence="1">
    <location>
        <begin position="294"/>
        <end position="318"/>
    </location>
</feature>
<dbReference type="Proteomes" id="UP000295142">
    <property type="component" value="Unassembled WGS sequence"/>
</dbReference>
<keyword evidence="1" id="KW-0472">Membrane</keyword>
<feature type="transmembrane region" description="Helical" evidence="1">
    <location>
        <begin position="94"/>
        <end position="116"/>
    </location>
</feature>
<dbReference type="EMBL" id="SLWW01000007">
    <property type="protein sequence ID" value="TCO71225.1"/>
    <property type="molecule type" value="Genomic_DNA"/>
</dbReference>
<dbReference type="OrthoDB" id="9775975at2"/>
<evidence type="ECO:0000313" key="2">
    <source>
        <dbReference type="EMBL" id="TCO71225.1"/>
    </source>
</evidence>
<sequence>MRSRDPLVQAKRPRDPRIDAFRGLALIMIFVDHVPGNPYERFTMRNFGFSDAAESFFVMSGIAAGLAYSGRFLPGAVARDGLWAAVRPVWGRAWTLYLSHLFLTAWAIAIFAWGAATFDLPKLLTTINLRQVFENTEAALIGLPALTHQLGYVNILPAYSVLLLCTPVAIVIGLRSPLVLALLAAGLWFAAGLWRLNLPNYPNPGGWFFNPVAWQAIFVTGLLIGLRLRAGARLLPVSRPLFWLAAGYLVLVIAWMKVEPLGHWLNQQLWHLGKAGAPFHLIAHDKTFLSLPRLLHVLAMVYVISCLPAVTRMAASAAAAPLRLMGRNGLLTFATGTLVALVFQVAFAAWPDTVWLRWGLPPLGIAAMLAAATLAEAARRGPRRVQGREGTAPHAVPAE</sequence>
<feature type="transmembrane region" description="Helical" evidence="1">
    <location>
        <begin position="240"/>
        <end position="258"/>
    </location>
</feature>
<dbReference type="Pfam" id="PF10129">
    <property type="entry name" value="OpgC_C"/>
    <property type="match status" value="1"/>
</dbReference>